<name>K9UCK2_CHAP6</name>
<evidence type="ECO:0000256" key="1">
    <source>
        <dbReference type="SAM" id="Phobius"/>
    </source>
</evidence>
<keyword evidence="3" id="KW-1185">Reference proteome</keyword>
<gene>
    <name evidence="2" type="ORF">Cha6605_1140</name>
</gene>
<evidence type="ECO:0000313" key="2">
    <source>
        <dbReference type="EMBL" id="AFY92363.1"/>
    </source>
</evidence>
<dbReference type="STRING" id="1173020.Cha6605_1140"/>
<keyword evidence="1" id="KW-0472">Membrane</keyword>
<dbReference type="KEGG" id="cmp:Cha6605_1140"/>
<sequence length="123" mass="13489">MTNSKHIAGLVGPTLIAMTISESAFIQPHLYDTQIAPVVYLSGTLLFVAGLAIVRAHNRWMGDWTVLVTLIGWFAIFGGLFRMFATKLYQQGAQNTTALLVLELILLAVGIFLTFKAYVSIKS</sequence>
<proteinExistence type="predicted"/>
<feature type="transmembrane region" description="Helical" evidence="1">
    <location>
        <begin position="33"/>
        <end position="54"/>
    </location>
</feature>
<evidence type="ECO:0008006" key="4">
    <source>
        <dbReference type="Google" id="ProtNLM"/>
    </source>
</evidence>
<feature type="transmembrane region" description="Helical" evidence="1">
    <location>
        <begin position="66"/>
        <end position="85"/>
    </location>
</feature>
<dbReference type="RefSeq" id="WP_015158551.1">
    <property type="nucleotide sequence ID" value="NC_019697.1"/>
</dbReference>
<dbReference type="EMBL" id="CP003600">
    <property type="protein sequence ID" value="AFY92363.1"/>
    <property type="molecule type" value="Genomic_DNA"/>
</dbReference>
<dbReference type="HOGENOM" id="CLU_132169_1_1_3"/>
<keyword evidence="1" id="KW-1133">Transmembrane helix</keyword>
<reference evidence="2 3" key="1">
    <citation type="submission" date="2012-05" db="EMBL/GenBank/DDBJ databases">
        <title>Finished chromosome of genome of Chamaesiphon sp. PCC 6605.</title>
        <authorList>
            <consortium name="US DOE Joint Genome Institute"/>
            <person name="Gugger M."/>
            <person name="Coursin T."/>
            <person name="Rippka R."/>
            <person name="Tandeau De Marsac N."/>
            <person name="Huntemann M."/>
            <person name="Wei C.-L."/>
            <person name="Han J."/>
            <person name="Detter J.C."/>
            <person name="Han C."/>
            <person name="Tapia R."/>
            <person name="Chen A."/>
            <person name="Kyrpides N."/>
            <person name="Mavromatis K."/>
            <person name="Markowitz V."/>
            <person name="Szeto E."/>
            <person name="Ivanova N."/>
            <person name="Pagani I."/>
            <person name="Pati A."/>
            <person name="Goodwin L."/>
            <person name="Nordberg H.P."/>
            <person name="Cantor M.N."/>
            <person name="Hua S.X."/>
            <person name="Woyke T."/>
            <person name="Kerfeld C.A."/>
        </authorList>
    </citation>
    <scope>NUCLEOTIDE SEQUENCE [LARGE SCALE GENOMIC DNA]</scope>
    <source>
        <strain evidence="3">ATCC 27169 / PCC 6605</strain>
    </source>
</reference>
<dbReference type="AlphaFoldDB" id="K9UCK2"/>
<evidence type="ECO:0000313" key="3">
    <source>
        <dbReference type="Proteomes" id="UP000010366"/>
    </source>
</evidence>
<organism evidence="2 3">
    <name type="scientific">Chamaesiphon minutus (strain ATCC 27169 / PCC 6605)</name>
    <dbReference type="NCBI Taxonomy" id="1173020"/>
    <lineage>
        <taxon>Bacteria</taxon>
        <taxon>Bacillati</taxon>
        <taxon>Cyanobacteriota</taxon>
        <taxon>Cyanophyceae</taxon>
        <taxon>Gomontiellales</taxon>
        <taxon>Chamaesiphonaceae</taxon>
        <taxon>Chamaesiphon</taxon>
    </lineage>
</organism>
<dbReference type="Proteomes" id="UP000010366">
    <property type="component" value="Chromosome"/>
</dbReference>
<protein>
    <recommendedName>
        <fullName evidence="4">DUF4345 domain-containing protein</fullName>
    </recommendedName>
</protein>
<accession>K9UCK2</accession>
<keyword evidence="1" id="KW-0812">Transmembrane</keyword>
<dbReference type="OrthoDB" id="572589at2"/>
<feature type="transmembrane region" description="Helical" evidence="1">
    <location>
        <begin position="97"/>
        <end position="119"/>
    </location>
</feature>